<dbReference type="PANTHER" id="PTHR10728:SF33">
    <property type="entry name" value="LYSOPHOSPHOLIPASE 1-RELATED"/>
    <property type="match status" value="1"/>
</dbReference>
<dbReference type="EMBL" id="KV425598">
    <property type="protein sequence ID" value="KZT22221.1"/>
    <property type="molecule type" value="Genomic_DNA"/>
</dbReference>
<dbReference type="STRING" id="1314782.A0A165QCB4"/>
<dbReference type="Pfam" id="PF01735">
    <property type="entry name" value="PLA2_B"/>
    <property type="match status" value="1"/>
</dbReference>
<dbReference type="SUPFAM" id="SSF52151">
    <property type="entry name" value="FabD/lysophospholipase-like"/>
    <property type="match status" value="1"/>
</dbReference>
<evidence type="ECO:0000256" key="9">
    <source>
        <dbReference type="RuleBase" id="RU362103"/>
    </source>
</evidence>
<keyword evidence="4 8" id="KW-0378">Hydrolase</keyword>
<dbReference type="GO" id="GO:0004622">
    <property type="term" value="F:phosphatidylcholine lysophospholipase activity"/>
    <property type="evidence" value="ECO:0007669"/>
    <property type="project" value="UniProtKB-EC"/>
</dbReference>
<feature type="non-terminal residue" evidence="11">
    <location>
        <position position="1"/>
    </location>
</feature>
<reference evidence="11 12" key="1">
    <citation type="journal article" date="2016" name="Mol. Biol. Evol.">
        <title>Comparative Genomics of Early-Diverging Mushroom-Forming Fungi Provides Insights into the Origins of Lignocellulose Decay Capabilities.</title>
        <authorList>
            <person name="Nagy L.G."/>
            <person name="Riley R."/>
            <person name="Tritt A."/>
            <person name="Adam C."/>
            <person name="Daum C."/>
            <person name="Floudas D."/>
            <person name="Sun H."/>
            <person name="Yadav J.S."/>
            <person name="Pangilinan J."/>
            <person name="Larsson K.H."/>
            <person name="Matsuura K."/>
            <person name="Barry K."/>
            <person name="Labutti K."/>
            <person name="Kuo R."/>
            <person name="Ohm R.A."/>
            <person name="Bhattacharya S.S."/>
            <person name="Shirouzu T."/>
            <person name="Yoshinaga Y."/>
            <person name="Martin F.M."/>
            <person name="Grigoriev I.V."/>
            <person name="Hibbett D.S."/>
        </authorList>
    </citation>
    <scope>NUCLEOTIDE SEQUENCE [LARGE SCALE GENOMIC DNA]</scope>
    <source>
        <strain evidence="11 12">HHB14362 ss-1</strain>
    </source>
</reference>
<evidence type="ECO:0000256" key="4">
    <source>
        <dbReference type="ARBA" id="ARBA00022801"/>
    </source>
</evidence>
<dbReference type="AlphaFoldDB" id="A0A165QCB4"/>
<organism evidence="11 12">
    <name type="scientific">Neolentinus lepideus HHB14362 ss-1</name>
    <dbReference type="NCBI Taxonomy" id="1314782"/>
    <lineage>
        <taxon>Eukaryota</taxon>
        <taxon>Fungi</taxon>
        <taxon>Dikarya</taxon>
        <taxon>Basidiomycota</taxon>
        <taxon>Agaricomycotina</taxon>
        <taxon>Agaricomycetes</taxon>
        <taxon>Gloeophyllales</taxon>
        <taxon>Gloeophyllaceae</taxon>
        <taxon>Neolentinus</taxon>
    </lineage>
</organism>
<evidence type="ECO:0000256" key="2">
    <source>
        <dbReference type="ARBA" id="ARBA00013274"/>
    </source>
</evidence>
<evidence type="ECO:0000256" key="7">
    <source>
        <dbReference type="ARBA" id="ARBA00023180"/>
    </source>
</evidence>
<protein>
    <recommendedName>
        <fullName evidence="2 9">Lysophospholipase</fullName>
        <ecNumber evidence="2 9">3.1.1.5</ecNumber>
    </recommendedName>
</protein>
<proteinExistence type="inferred from homology"/>
<keyword evidence="6 8" id="KW-0443">Lipid metabolism</keyword>
<evidence type="ECO:0000256" key="5">
    <source>
        <dbReference type="ARBA" id="ARBA00022963"/>
    </source>
</evidence>
<dbReference type="GO" id="GO:0004623">
    <property type="term" value="F:phospholipase A2 activity"/>
    <property type="evidence" value="ECO:0007669"/>
    <property type="project" value="TreeGrafter"/>
</dbReference>
<keyword evidence="3" id="KW-0732">Signal</keyword>
<dbReference type="OrthoDB" id="3242686at2759"/>
<evidence type="ECO:0000313" key="12">
    <source>
        <dbReference type="Proteomes" id="UP000076761"/>
    </source>
</evidence>
<feature type="domain" description="PLA2c" evidence="10">
    <location>
        <begin position="1"/>
        <end position="180"/>
    </location>
</feature>
<dbReference type="EC" id="3.1.1.5" evidence="2 9"/>
<dbReference type="InterPro" id="IPR016035">
    <property type="entry name" value="Acyl_Trfase/lysoPLipase"/>
</dbReference>
<dbReference type="GO" id="GO:0005829">
    <property type="term" value="C:cytosol"/>
    <property type="evidence" value="ECO:0007669"/>
    <property type="project" value="TreeGrafter"/>
</dbReference>
<dbReference type="Proteomes" id="UP000076761">
    <property type="component" value="Unassembled WGS sequence"/>
</dbReference>
<accession>A0A165QCB4</accession>
<gene>
    <name evidence="11" type="ORF">NEOLEDRAFT_1072078</name>
</gene>
<evidence type="ECO:0000313" key="11">
    <source>
        <dbReference type="EMBL" id="KZT22221.1"/>
    </source>
</evidence>
<evidence type="ECO:0000256" key="1">
    <source>
        <dbReference type="ARBA" id="ARBA00008780"/>
    </source>
</evidence>
<evidence type="ECO:0000259" key="10">
    <source>
        <dbReference type="PROSITE" id="PS51210"/>
    </source>
</evidence>
<dbReference type="GO" id="GO:0046475">
    <property type="term" value="P:glycerophospholipid catabolic process"/>
    <property type="evidence" value="ECO:0007669"/>
    <property type="project" value="TreeGrafter"/>
</dbReference>
<comment type="similarity">
    <text evidence="1 9">Belongs to the lysophospholipase family.</text>
</comment>
<keyword evidence="7" id="KW-0325">Glycoprotein</keyword>
<dbReference type="InParanoid" id="A0A165QCB4"/>
<evidence type="ECO:0000256" key="8">
    <source>
        <dbReference type="PROSITE-ProRule" id="PRU00555"/>
    </source>
</evidence>
<dbReference type="PANTHER" id="PTHR10728">
    <property type="entry name" value="CYTOSOLIC PHOSPHOLIPASE A2"/>
    <property type="match status" value="1"/>
</dbReference>
<keyword evidence="5 8" id="KW-0442">Lipid degradation</keyword>
<evidence type="ECO:0000256" key="3">
    <source>
        <dbReference type="ARBA" id="ARBA00022729"/>
    </source>
</evidence>
<comment type="catalytic activity">
    <reaction evidence="9">
        <text>a 1-acyl-sn-glycero-3-phosphocholine + H2O = sn-glycerol 3-phosphocholine + a fatty acid + H(+)</text>
        <dbReference type="Rhea" id="RHEA:15177"/>
        <dbReference type="ChEBI" id="CHEBI:15377"/>
        <dbReference type="ChEBI" id="CHEBI:15378"/>
        <dbReference type="ChEBI" id="CHEBI:16870"/>
        <dbReference type="ChEBI" id="CHEBI:28868"/>
        <dbReference type="ChEBI" id="CHEBI:58168"/>
        <dbReference type="EC" id="3.1.1.5"/>
    </reaction>
</comment>
<evidence type="ECO:0000256" key="6">
    <source>
        <dbReference type="ARBA" id="ARBA00023098"/>
    </source>
</evidence>
<dbReference type="Gene3D" id="3.40.1090.10">
    <property type="entry name" value="Cytosolic phospholipase A2 catalytic domain"/>
    <property type="match status" value="1"/>
</dbReference>
<keyword evidence="12" id="KW-1185">Reference proteome</keyword>
<dbReference type="InterPro" id="IPR002642">
    <property type="entry name" value="LysoPLipase_cat_dom"/>
</dbReference>
<dbReference type="PROSITE" id="PS51210">
    <property type="entry name" value="PLA2C"/>
    <property type="match status" value="1"/>
</dbReference>
<sequence>LFVRAKGLDVVVAVDSSADEATNLWPNGSSIVKSASRISTLLLASHQLFPPIPMTPDDFISTGVNRRPTFFGCYPTRNPTEYPMLIYLPNSPPLNGDNPTTNTDSFQIAYTPVQTRIFIDQVHNNTIGGVLLNTTGSCPHFGKCLQCAAVDRAQYTTSHSRSPDFCSTVFQRYCFDPQNPPSQSEVPDRQFVFVNPDPQGVSGALTVFAAYKASLIGG</sequence>
<name>A0A165QCB4_9AGAM</name>